<name>A0ABY5DVH9_9ACTN</name>
<dbReference type="PANTHER" id="PTHR14226:SF57">
    <property type="entry name" value="BLR7027 PROTEIN"/>
    <property type="match status" value="1"/>
</dbReference>
<dbReference type="PROSITE" id="PS51635">
    <property type="entry name" value="PNPLA"/>
    <property type="match status" value="1"/>
</dbReference>
<dbReference type="Pfam" id="PF01734">
    <property type="entry name" value="Patatin"/>
    <property type="match status" value="1"/>
</dbReference>
<protein>
    <submittedName>
        <fullName evidence="8">Patatin-like phospholipase family protein</fullName>
    </submittedName>
</protein>
<dbReference type="PANTHER" id="PTHR14226">
    <property type="entry name" value="NEUROPATHY TARGET ESTERASE/SWISS CHEESE D.MELANOGASTER"/>
    <property type="match status" value="1"/>
</dbReference>
<dbReference type="SUPFAM" id="SSF52151">
    <property type="entry name" value="FabD/lysophospholipase-like"/>
    <property type="match status" value="1"/>
</dbReference>
<gene>
    <name evidence="8" type="ORF">NBH00_05005</name>
</gene>
<dbReference type="InterPro" id="IPR002641">
    <property type="entry name" value="PNPLA_dom"/>
</dbReference>
<feature type="short sequence motif" description="DGA/G" evidence="4">
    <location>
        <begin position="240"/>
        <end position="242"/>
    </location>
</feature>
<dbReference type="RefSeq" id="WP_254572248.1">
    <property type="nucleotide sequence ID" value="NZ_CP098502.1"/>
</dbReference>
<evidence type="ECO:0000313" key="9">
    <source>
        <dbReference type="Proteomes" id="UP001056035"/>
    </source>
</evidence>
<keyword evidence="3 4" id="KW-0443">Lipid metabolism</keyword>
<evidence type="ECO:0000313" key="8">
    <source>
        <dbReference type="EMBL" id="UTI65569.1"/>
    </source>
</evidence>
<keyword evidence="6" id="KW-0472">Membrane</keyword>
<dbReference type="Proteomes" id="UP001056035">
    <property type="component" value="Chromosome"/>
</dbReference>
<keyword evidence="2 4" id="KW-0442">Lipid degradation</keyword>
<dbReference type="InterPro" id="IPR050301">
    <property type="entry name" value="NTE"/>
</dbReference>
<evidence type="ECO:0000256" key="2">
    <source>
        <dbReference type="ARBA" id="ARBA00022963"/>
    </source>
</evidence>
<dbReference type="Gene3D" id="3.40.1090.10">
    <property type="entry name" value="Cytosolic phospholipase A2 catalytic domain"/>
    <property type="match status" value="2"/>
</dbReference>
<reference evidence="8 9" key="1">
    <citation type="submission" date="2022-06" db="EMBL/GenBank/DDBJ databases">
        <title>Paraconexibacter antarcticus.</title>
        <authorList>
            <person name="Kim C.S."/>
        </authorList>
    </citation>
    <scope>NUCLEOTIDE SEQUENCE [LARGE SCALE GENOMIC DNA]</scope>
    <source>
        <strain evidence="8 9">02-257</strain>
    </source>
</reference>
<feature type="short sequence motif" description="GXSXG" evidence="4">
    <location>
        <begin position="69"/>
        <end position="73"/>
    </location>
</feature>
<organism evidence="8 9">
    <name type="scientific">Paraconexibacter antarcticus</name>
    <dbReference type="NCBI Taxonomy" id="2949664"/>
    <lineage>
        <taxon>Bacteria</taxon>
        <taxon>Bacillati</taxon>
        <taxon>Actinomycetota</taxon>
        <taxon>Thermoleophilia</taxon>
        <taxon>Solirubrobacterales</taxon>
        <taxon>Paraconexibacteraceae</taxon>
        <taxon>Paraconexibacter</taxon>
    </lineage>
</organism>
<comment type="caution">
    <text evidence="4">Lacks conserved residue(s) required for the propagation of feature annotation.</text>
</comment>
<sequence length="422" mass="46470">MGKVVKLDPGEGRGPDAARTRVRRKRRSKTALVLGGGGFTGGVYEIGALRALDLLSVKRTVNQFDVYVGTSSGAFLAAMVANGVTPEEMMRVVNRQVPTPFRDIDLGQLLRPNVREFAKTGLLLPWKLLGLAREFAPRLGSVNAVDIVLGLAEALPSGLYSGSGVEQYVRTVLSDPDRSDDFRALEGELYITATDLDTCERIVFGSEGWDDVPISTAVRASTAMPMLYRPAKVRERELVDGGVVSTTNLDIAVEAGAKFIVVINPLVPYINDFTRTVPTLLGARPRHVSDTGFPQIGFQAYKLVAYQRLHEMAKQWQERYPGVDIVLIEPAPDDELMFQTSMMSTSARTDIARHGFQSVTLKLTEDYDRFQAVCDKHGIEISPTRVRKVVQHFGSEPERTGAWRKILEQTTGALLRQSSSTD</sequence>
<evidence type="ECO:0000256" key="3">
    <source>
        <dbReference type="ARBA" id="ARBA00023098"/>
    </source>
</evidence>
<feature type="domain" description="PNPLA" evidence="7">
    <location>
        <begin position="33"/>
        <end position="255"/>
    </location>
</feature>
<dbReference type="EMBL" id="CP098502">
    <property type="protein sequence ID" value="UTI65569.1"/>
    <property type="molecule type" value="Genomic_DNA"/>
</dbReference>
<feature type="compositionally biased region" description="Basic and acidic residues" evidence="5">
    <location>
        <begin position="1"/>
        <end position="19"/>
    </location>
</feature>
<keyword evidence="9" id="KW-1185">Reference proteome</keyword>
<dbReference type="InterPro" id="IPR016035">
    <property type="entry name" value="Acyl_Trfase/lysoPLipase"/>
</dbReference>
<feature type="region of interest" description="Disordered" evidence="5">
    <location>
        <begin position="1"/>
        <end position="22"/>
    </location>
</feature>
<feature type="transmembrane region" description="Helical" evidence="6">
    <location>
        <begin position="31"/>
        <end position="52"/>
    </location>
</feature>
<evidence type="ECO:0000256" key="1">
    <source>
        <dbReference type="ARBA" id="ARBA00022801"/>
    </source>
</evidence>
<evidence type="ECO:0000256" key="5">
    <source>
        <dbReference type="SAM" id="MobiDB-lite"/>
    </source>
</evidence>
<evidence type="ECO:0000256" key="6">
    <source>
        <dbReference type="SAM" id="Phobius"/>
    </source>
</evidence>
<evidence type="ECO:0000256" key="4">
    <source>
        <dbReference type="PROSITE-ProRule" id="PRU01161"/>
    </source>
</evidence>
<feature type="active site" description="Nucleophile" evidence="4">
    <location>
        <position position="71"/>
    </location>
</feature>
<evidence type="ECO:0000259" key="7">
    <source>
        <dbReference type="PROSITE" id="PS51635"/>
    </source>
</evidence>
<keyword evidence="6" id="KW-0812">Transmembrane</keyword>
<accession>A0ABY5DVH9</accession>
<keyword evidence="1 4" id="KW-0378">Hydrolase</keyword>
<keyword evidence="6" id="KW-1133">Transmembrane helix</keyword>
<proteinExistence type="predicted"/>
<feature type="active site" description="Proton acceptor" evidence="4">
    <location>
        <position position="240"/>
    </location>
</feature>